<reference evidence="3 4" key="3">
    <citation type="submission" date="2020-08" db="EMBL/GenBank/DDBJ databases">
        <title>Genomic Encyclopedia of Type Strains, Phase IV (KMG-IV): sequencing the most valuable type-strain genomes for metagenomic binning, comparative biology and taxonomic classification.</title>
        <authorList>
            <person name="Goeker M."/>
        </authorList>
    </citation>
    <scope>NUCLEOTIDE SEQUENCE [LARGE SCALE GENOMIC DNA]</scope>
    <source>
        <strain evidence="3 4">DSM 100774</strain>
    </source>
</reference>
<dbReference type="AlphaFoldDB" id="A0A7W6K9P6"/>
<dbReference type="Proteomes" id="UP000642938">
    <property type="component" value="Unassembled WGS sequence"/>
</dbReference>
<comment type="caution">
    <text evidence="3">The sequence shown here is derived from an EMBL/GenBank/DDBJ whole genome shotgun (WGS) entry which is preliminary data.</text>
</comment>
<reference evidence="2" key="4">
    <citation type="submission" date="2024-05" db="EMBL/GenBank/DDBJ databases">
        <authorList>
            <person name="Sun Q."/>
            <person name="Zhou Y."/>
        </authorList>
    </citation>
    <scope>NUCLEOTIDE SEQUENCE</scope>
    <source>
        <strain evidence="2">CGMCC 1.15287</strain>
    </source>
</reference>
<dbReference type="Gene3D" id="3.40.50.2000">
    <property type="entry name" value="Glycogen Phosphorylase B"/>
    <property type="match status" value="1"/>
</dbReference>
<dbReference type="GO" id="GO:0016757">
    <property type="term" value="F:glycosyltransferase activity"/>
    <property type="evidence" value="ECO:0007669"/>
    <property type="project" value="InterPro"/>
</dbReference>
<evidence type="ECO:0000313" key="2">
    <source>
        <dbReference type="EMBL" id="GGG96968.1"/>
    </source>
</evidence>
<dbReference type="RefSeq" id="WP_183762405.1">
    <property type="nucleotide sequence ID" value="NZ_BMHZ01000001.1"/>
</dbReference>
<dbReference type="PANTHER" id="PTHR46401">
    <property type="entry name" value="GLYCOSYLTRANSFERASE WBBK-RELATED"/>
    <property type="match status" value="1"/>
</dbReference>
<keyword evidence="5" id="KW-1185">Reference proteome</keyword>
<dbReference type="Pfam" id="PF00534">
    <property type="entry name" value="Glycos_transf_1"/>
    <property type="match status" value="1"/>
</dbReference>
<feature type="domain" description="Glycosyl transferase family 1" evidence="1">
    <location>
        <begin position="208"/>
        <end position="348"/>
    </location>
</feature>
<dbReference type="PANTHER" id="PTHR46401:SF8">
    <property type="entry name" value="BLL6006 PROTEIN"/>
    <property type="match status" value="1"/>
</dbReference>
<dbReference type="Proteomes" id="UP000532273">
    <property type="component" value="Unassembled WGS sequence"/>
</dbReference>
<dbReference type="EMBL" id="BMHZ01000001">
    <property type="protein sequence ID" value="GGG96968.1"/>
    <property type="molecule type" value="Genomic_DNA"/>
</dbReference>
<reference evidence="2" key="1">
    <citation type="journal article" date="2014" name="Int. J. Syst. Evol. Microbiol.">
        <title>Complete genome of a new Firmicutes species belonging to the dominant human colonic microbiota ('Ruminococcus bicirculans') reveals two chromosomes and a selective capacity to utilize plant glucans.</title>
        <authorList>
            <consortium name="NISC Comparative Sequencing Program"/>
            <person name="Wegmann U."/>
            <person name="Louis P."/>
            <person name="Goesmann A."/>
            <person name="Henrissat B."/>
            <person name="Duncan S.H."/>
            <person name="Flint H.J."/>
        </authorList>
    </citation>
    <scope>NUCLEOTIDE SEQUENCE</scope>
    <source>
        <strain evidence="2">CGMCC 1.15287</strain>
    </source>
</reference>
<dbReference type="SUPFAM" id="SSF53756">
    <property type="entry name" value="UDP-Glycosyltransferase/glycogen phosphorylase"/>
    <property type="match status" value="1"/>
</dbReference>
<dbReference type="EMBL" id="JACIEF010000002">
    <property type="protein sequence ID" value="MBB4107801.1"/>
    <property type="molecule type" value="Genomic_DNA"/>
</dbReference>
<gene>
    <name evidence="2" type="ORF">GCM10007422_08550</name>
    <name evidence="3" type="ORF">GGQ60_001782</name>
</gene>
<name>A0A7W6K9P6_9SPHI</name>
<accession>A0A7W6K9P6</accession>
<keyword evidence="3" id="KW-0808">Transferase</keyword>
<reference evidence="5" key="2">
    <citation type="journal article" date="2019" name="Int. J. Syst. Evol. Microbiol.">
        <title>The Global Catalogue of Microorganisms (GCM) 10K type strain sequencing project: providing services to taxonomists for standard genome sequencing and annotation.</title>
        <authorList>
            <consortium name="The Broad Institute Genomics Platform"/>
            <consortium name="The Broad Institute Genome Sequencing Center for Infectious Disease"/>
            <person name="Wu L."/>
            <person name="Ma J."/>
        </authorList>
    </citation>
    <scope>NUCLEOTIDE SEQUENCE [LARGE SCALE GENOMIC DNA]</scope>
    <source>
        <strain evidence="5">CGMCC 1.15287</strain>
    </source>
</reference>
<evidence type="ECO:0000313" key="3">
    <source>
        <dbReference type="EMBL" id="MBB4107801.1"/>
    </source>
</evidence>
<proteinExistence type="predicted"/>
<dbReference type="CDD" id="cd03809">
    <property type="entry name" value="GT4_MtfB-like"/>
    <property type="match status" value="1"/>
</dbReference>
<evidence type="ECO:0000259" key="1">
    <source>
        <dbReference type="Pfam" id="PF00534"/>
    </source>
</evidence>
<protein>
    <submittedName>
        <fullName evidence="3">Glycosyltransferase involved in cell wall biosynthesis</fullName>
    </submittedName>
</protein>
<organism evidence="3 4">
    <name type="scientific">Pedobacter zeae</name>
    <dbReference type="NCBI Taxonomy" id="1737356"/>
    <lineage>
        <taxon>Bacteria</taxon>
        <taxon>Pseudomonadati</taxon>
        <taxon>Bacteroidota</taxon>
        <taxon>Sphingobacteriia</taxon>
        <taxon>Sphingobacteriales</taxon>
        <taxon>Sphingobacteriaceae</taxon>
        <taxon>Pedobacter</taxon>
    </lineage>
</organism>
<evidence type="ECO:0000313" key="5">
    <source>
        <dbReference type="Proteomes" id="UP000642938"/>
    </source>
</evidence>
<dbReference type="InterPro" id="IPR001296">
    <property type="entry name" value="Glyco_trans_1"/>
</dbReference>
<sequence>MEPYRIAVWIDNYYIPEAGGGYSFLMQLAKKIDEMDFGPEIEIFFVGFDFKLNFKKKIVNLPFTESYFYRKKVNLYHKLFGGVLQRKDIERNFLNAQLILKNLKIDVIFYPTPGVALKNYPYILVNWDLGHRTTYPFPELSMDGIWERREADYAKDLGKAIIICAESEAGKNEIIRNYNILPDKISILPLFPGQIITPKIKEEKPQWFNQIKKFFLYPAQFWPHKNHYNLLLGFKTFLTTNQDYFLILPGSDKGNINYIKNVIDELQLQKRVILPGFISDENLKWLYKNSKGLIFPSLLGPTNMPLLEALALGCNVACSNLEGHKNMLGDSAIYFDPLLPTEISEAMEILDKKNVTMPLELALHSPLSVYNIENALASFRSVIEKSKKIRKTWGIQ</sequence>
<evidence type="ECO:0000313" key="4">
    <source>
        <dbReference type="Proteomes" id="UP000532273"/>
    </source>
</evidence>